<accession>A0A5P2G065</accession>
<protein>
    <recommendedName>
        <fullName evidence="4">Cytochrome B</fullName>
    </recommendedName>
</protein>
<keyword evidence="1" id="KW-1133">Transmembrane helix</keyword>
<evidence type="ECO:0000313" key="3">
    <source>
        <dbReference type="Proteomes" id="UP000292424"/>
    </source>
</evidence>
<keyword evidence="3" id="KW-1185">Reference proteome</keyword>
<feature type="transmembrane region" description="Helical" evidence="1">
    <location>
        <begin position="41"/>
        <end position="63"/>
    </location>
</feature>
<reference evidence="2 3" key="1">
    <citation type="submission" date="2019-09" db="EMBL/GenBank/DDBJ databases">
        <title>Complete genome sequence of Arachidicoccus sp. B3-10 isolated from apple orchard soil.</title>
        <authorList>
            <person name="Kim H.S."/>
            <person name="Han K.-I."/>
            <person name="Suh M.K."/>
            <person name="Lee K.C."/>
            <person name="Eom M.K."/>
            <person name="Kim J.-S."/>
            <person name="Kang S.W."/>
            <person name="Sin Y."/>
            <person name="Lee J.-S."/>
        </authorList>
    </citation>
    <scope>NUCLEOTIDE SEQUENCE [LARGE SCALE GENOMIC DNA]</scope>
    <source>
        <strain evidence="2 3">B3-10</strain>
    </source>
</reference>
<organism evidence="2 3">
    <name type="scientific">Rhizosphaericola mali</name>
    <dbReference type="NCBI Taxonomy" id="2545455"/>
    <lineage>
        <taxon>Bacteria</taxon>
        <taxon>Pseudomonadati</taxon>
        <taxon>Bacteroidota</taxon>
        <taxon>Chitinophagia</taxon>
        <taxon>Chitinophagales</taxon>
        <taxon>Chitinophagaceae</taxon>
        <taxon>Rhizosphaericola</taxon>
    </lineage>
</organism>
<dbReference type="EMBL" id="CP044016">
    <property type="protein sequence ID" value="QES87212.1"/>
    <property type="molecule type" value="Genomic_DNA"/>
</dbReference>
<evidence type="ECO:0000256" key="1">
    <source>
        <dbReference type="SAM" id="Phobius"/>
    </source>
</evidence>
<feature type="transmembrane region" description="Helical" evidence="1">
    <location>
        <begin position="12"/>
        <end position="29"/>
    </location>
</feature>
<gene>
    <name evidence="2" type="ORF">E0W69_000555</name>
</gene>
<evidence type="ECO:0008006" key="4">
    <source>
        <dbReference type="Google" id="ProtNLM"/>
    </source>
</evidence>
<feature type="transmembrane region" description="Helical" evidence="1">
    <location>
        <begin position="83"/>
        <end position="106"/>
    </location>
</feature>
<keyword evidence="1" id="KW-0472">Membrane</keyword>
<dbReference type="Proteomes" id="UP000292424">
    <property type="component" value="Chromosome"/>
</dbReference>
<feature type="transmembrane region" description="Helical" evidence="1">
    <location>
        <begin position="118"/>
        <end position="138"/>
    </location>
</feature>
<keyword evidence="1" id="KW-0812">Transmembrane</keyword>
<sequence length="148" mass="16934">MYTGLLHLHSTLRWIILILLLVNIIRNFSKINEPFTSQDKKLGLFLMIAAHLTLTLGLIQWAWHWLPNIPQGVDIMTNEYWRFYLIEHPVGMIIAIVLITIGKGVAKKNISDHQKHKRAATLFLIALIIILATIPWPFRGAIGRSLVP</sequence>
<evidence type="ECO:0000313" key="2">
    <source>
        <dbReference type="EMBL" id="QES87212.1"/>
    </source>
</evidence>
<proteinExistence type="predicted"/>
<dbReference type="AlphaFoldDB" id="A0A5P2G065"/>
<dbReference type="KEGG" id="arac:E0W69_000555"/>
<name>A0A5P2G065_9BACT</name>
<dbReference type="OrthoDB" id="329514at2"/>
<dbReference type="RefSeq" id="WP_131328090.1">
    <property type="nucleotide sequence ID" value="NZ_CP044016.1"/>
</dbReference>